<evidence type="ECO:0000313" key="5">
    <source>
        <dbReference type="Proteomes" id="UP000028045"/>
    </source>
</evidence>
<name>A0A084BB84_STACB</name>
<evidence type="ECO:0000256" key="1">
    <source>
        <dbReference type="ARBA" id="ARBA00006484"/>
    </source>
</evidence>
<dbReference type="Gene3D" id="3.40.50.720">
    <property type="entry name" value="NAD(P)-binding Rossmann-like Domain"/>
    <property type="match status" value="1"/>
</dbReference>
<dbReference type="OrthoDB" id="542013at2759"/>
<dbReference type="HOGENOM" id="CLU_010194_44_4_1"/>
<evidence type="ECO:0000256" key="2">
    <source>
        <dbReference type="ARBA" id="ARBA00022857"/>
    </source>
</evidence>
<comment type="similarity">
    <text evidence="1">Belongs to the short-chain dehydrogenases/reductases (SDR) family.</text>
</comment>
<dbReference type="AlphaFoldDB" id="A0A084BB84"/>
<dbReference type="InterPro" id="IPR036291">
    <property type="entry name" value="NAD(P)-bd_dom_sf"/>
</dbReference>
<evidence type="ECO:0000313" key="4">
    <source>
        <dbReference type="EMBL" id="KEY74813.1"/>
    </source>
</evidence>
<dbReference type="SUPFAM" id="SSF51735">
    <property type="entry name" value="NAD(P)-binding Rossmann-fold domains"/>
    <property type="match status" value="1"/>
</dbReference>
<dbReference type="GO" id="GO:0016491">
    <property type="term" value="F:oxidoreductase activity"/>
    <property type="evidence" value="ECO:0007669"/>
    <property type="project" value="UniProtKB-KW"/>
</dbReference>
<keyword evidence="3" id="KW-0560">Oxidoreductase</keyword>
<reference evidence="4 5" key="1">
    <citation type="journal article" date="2014" name="BMC Genomics">
        <title>Comparative genome sequencing reveals chemotype-specific gene clusters in the toxigenic black mold Stachybotrys.</title>
        <authorList>
            <person name="Semeiks J."/>
            <person name="Borek D."/>
            <person name="Otwinowski Z."/>
            <person name="Grishin N.V."/>
        </authorList>
    </citation>
    <scope>NUCLEOTIDE SEQUENCE [LARGE SCALE GENOMIC DNA]</scope>
    <source>
        <strain evidence="5">CBS 109288 / IBT 7711</strain>
    </source>
</reference>
<organism evidence="4 5">
    <name type="scientific">Stachybotrys chartarum (strain CBS 109288 / IBT 7711)</name>
    <name type="common">Toxic black mold</name>
    <name type="synonym">Stilbospora chartarum</name>
    <dbReference type="NCBI Taxonomy" id="1280523"/>
    <lineage>
        <taxon>Eukaryota</taxon>
        <taxon>Fungi</taxon>
        <taxon>Dikarya</taxon>
        <taxon>Ascomycota</taxon>
        <taxon>Pezizomycotina</taxon>
        <taxon>Sordariomycetes</taxon>
        <taxon>Hypocreomycetidae</taxon>
        <taxon>Hypocreales</taxon>
        <taxon>Stachybotryaceae</taxon>
        <taxon>Stachybotrys</taxon>
    </lineage>
</organism>
<dbReference type="PANTHER" id="PTHR24320:SF252">
    <property type="entry name" value="DEHYDROGENASE_REDUCTASE FAMILY PROTEIN, PUTATIVE (AFU_ORTHOLOGUE AFUA_3G08550)-RELATED"/>
    <property type="match status" value="1"/>
</dbReference>
<protein>
    <submittedName>
        <fullName evidence="4">Uncharacterized protein</fullName>
    </submittedName>
</protein>
<dbReference type="PANTHER" id="PTHR24320">
    <property type="entry name" value="RETINOL DEHYDROGENASE"/>
    <property type="match status" value="1"/>
</dbReference>
<gene>
    <name evidence="4" type="ORF">S7711_06500</name>
</gene>
<keyword evidence="2" id="KW-0521">NADP</keyword>
<dbReference type="Proteomes" id="UP000028045">
    <property type="component" value="Unassembled WGS sequence"/>
</dbReference>
<accession>A0A084BB84</accession>
<dbReference type="Pfam" id="PF00106">
    <property type="entry name" value="adh_short"/>
    <property type="match status" value="1"/>
</dbReference>
<dbReference type="InterPro" id="IPR002347">
    <property type="entry name" value="SDR_fam"/>
</dbReference>
<proteinExistence type="inferred from homology"/>
<keyword evidence="5" id="KW-1185">Reference proteome</keyword>
<sequence length="336" mass="36647">MSLVASMQGFKSVLHANLIFKLPVPVANAAELAQQTMIVTGANGGLGYEASMHLSRLGLGRLIMGVRTPAKGEEAKKNILAATRQPESSIEVWPIDMDSYDSIKSFASRASELPRLDGVLANAGIMTNKFRWSEKSESTLNVNVISTFLFYLLLLPKMRESCAQTGHVCRFVIPNSALHYMSPIAELDPTQDNIINRLNDEKKANMGGRYPLTKLLVLFAVREAAKRANTSKGAVIINTPNPSFCKSNLTGDMYAGNTGAKIFEKLVARTTEEGSRVLVHGLLAGADTNGQYLNNCHVETPAKHVINDLGQKIQVKFFDDLLKKLDDIEPGVSSNL</sequence>
<dbReference type="EMBL" id="KL647473">
    <property type="protein sequence ID" value="KEY74813.1"/>
    <property type="molecule type" value="Genomic_DNA"/>
</dbReference>
<evidence type="ECO:0000256" key="3">
    <source>
        <dbReference type="ARBA" id="ARBA00023002"/>
    </source>
</evidence>